<keyword evidence="2" id="KW-1185">Reference proteome</keyword>
<sequence>MNDSGPGGGGYFWCLRHDRVESGDGVCPAQHRLGPYASADDATRALETVEKRNAAWDAEDARWTGEVS</sequence>
<name>A0A1K0GDK4_9ACTN</name>
<evidence type="ECO:0008006" key="3">
    <source>
        <dbReference type="Google" id="ProtNLM"/>
    </source>
</evidence>
<evidence type="ECO:0000313" key="1">
    <source>
        <dbReference type="EMBL" id="OJF10230.1"/>
    </source>
</evidence>
<proteinExistence type="predicted"/>
<comment type="caution">
    <text evidence="1">The sequence shown here is derived from an EMBL/GenBank/DDBJ whole genome shotgun (WGS) entry which is preliminary data.</text>
</comment>
<dbReference type="EMBL" id="MEIA01000484">
    <property type="protein sequence ID" value="OJF10230.1"/>
    <property type="molecule type" value="Genomic_DNA"/>
</dbReference>
<reference evidence="1 2" key="1">
    <citation type="submission" date="2016-09" db="EMBL/GenBank/DDBJ databases">
        <title>Couchioplanes caeruleus draft genome sequence.</title>
        <authorList>
            <person name="Sheehan J."/>
            <person name="Caffrey P."/>
        </authorList>
    </citation>
    <scope>NUCLEOTIDE SEQUENCE [LARGE SCALE GENOMIC DNA]</scope>
    <source>
        <strain evidence="1 2">DSM 43634</strain>
    </source>
</reference>
<protein>
    <recommendedName>
        <fullName evidence="3">SPOR domain-containing protein</fullName>
    </recommendedName>
</protein>
<evidence type="ECO:0000313" key="2">
    <source>
        <dbReference type="Proteomes" id="UP000182486"/>
    </source>
</evidence>
<organism evidence="1 2">
    <name type="scientific">Couchioplanes caeruleus subsp. caeruleus</name>
    <dbReference type="NCBI Taxonomy" id="56427"/>
    <lineage>
        <taxon>Bacteria</taxon>
        <taxon>Bacillati</taxon>
        <taxon>Actinomycetota</taxon>
        <taxon>Actinomycetes</taxon>
        <taxon>Micromonosporales</taxon>
        <taxon>Micromonosporaceae</taxon>
        <taxon>Couchioplanes</taxon>
    </lineage>
</organism>
<dbReference type="AlphaFoldDB" id="A0A1K0GDK4"/>
<dbReference type="RefSeq" id="WP_071809366.1">
    <property type="nucleotide sequence ID" value="NZ_MEIA01000484.1"/>
</dbReference>
<gene>
    <name evidence="1" type="ORF">BG844_33025</name>
</gene>
<accession>A0A1K0GDK4</accession>
<dbReference type="Proteomes" id="UP000182486">
    <property type="component" value="Unassembled WGS sequence"/>
</dbReference>